<dbReference type="OrthoDB" id="799983at2"/>
<dbReference type="Proteomes" id="UP000253209">
    <property type="component" value="Unassembled WGS sequence"/>
</dbReference>
<dbReference type="AlphaFoldDB" id="A0A367GQX1"/>
<name>A0A367GQX1_9SPHI</name>
<protein>
    <submittedName>
        <fullName evidence="1">Uncharacterized protein</fullName>
    </submittedName>
</protein>
<keyword evidence="2" id="KW-1185">Reference proteome</keyword>
<evidence type="ECO:0000313" key="1">
    <source>
        <dbReference type="EMBL" id="RCH55475.1"/>
    </source>
</evidence>
<organism evidence="1 2">
    <name type="scientific">Mucilaginibacter hurinus</name>
    <dbReference type="NCBI Taxonomy" id="2201324"/>
    <lineage>
        <taxon>Bacteria</taxon>
        <taxon>Pseudomonadati</taxon>
        <taxon>Bacteroidota</taxon>
        <taxon>Sphingobacteriia</taxon>
        <taxon>Sphingobacteriales</taxon>
        <taxon>Sphingobacteriaceae</taxon>
        <taxon>Mucilaginibacter</taxon>
    </lineage>
</organism>
<sequence>MSGDTEHDSLVMLRHDINNQLSNIQLCLSELKHEEGCQSEDCKFYIETIQTACKKIEALLQNPER</sequence>
<accession>A0A367GQX1</accession>
<reference evidence="1 2" key="1">
    <citation type="submission" date="2018-05" db="EMBL/GenBank/DDBJ databases">
        <title>Mucilaginibacter hurinus sp. nov., isolated from briquette warehouse soil.</title>
        <authorList>
            <person name="Choi L."/>
        </authorList>
    </citation>
    <scope>NUCLEOTIDE SEQUENCE [LARGE SCALE GENOMIC DNA]</scope>
    <source>
        <strain evidence="1 2">ZR32</strain>
    </source>
</reference>
<proteinExistence type="predicted"/>
<comment type="caution">
    <text evidence="1">The sequence shown here is derived from an EMBL/GenBank/DDBJ whole genome shotgun (WGS) entry which is preliminary data.</text>
</comment>
<dbReference type="RefSeq" id="WP_114004391.1">
    <property type="nucleotide sequence ID" value="NZ_QGDC01000003.1"/>
</dbReference>
<evidence type="ECO:0000313" key="2">
    <source>
        <dbReference type="Proteomes" id="UP000253209"/>
    </source>
</evidence>
<dbReference type="EMBL" id="QGDC01000003">
    <property type="protein sequence ID" value="RCH55475.1"/>
    <property type="molecule type" value="Genomic_DNA"/>
</dbReference>
<gene>
    <name evidence="1" type="ORF">DJ568_06165</name>
</gene>